<dbReference type="EMBL" id="NKCL01000500">
    <property type="protein sequence ID" value="RSL66343.1"/>
    <property type="molecule type" value="Genomic_DNA"/>
</dbReference>
<evidence type="ECO:0000256" key="1">
    <source>
        <dbReference type="SAM" id="Phobius"/>
    </source>
</evidence>
<dbReference type="AlphaFoldDB" id="A0A428QLZ1"/>
<accession>A0A428QLZ1</accession>
<organism evidence="2 3">
    <name type="scientific">Fusarium floridanum</name>
    <dbReference type="NCBI Taxonomy" id="1325733"/>
    <lineage>
        <taxon>Eukaryota</taxon>
        <taxon>Fungi</taxon>
        <taxon>Dikarya</taxon>
        <taxon>Ascomycota</taxon>
        <taxon>Pezizomycotina</taxon>
        <taxon>Sordariomycetes</taxon>
        <taxon>Hypocreomycetidae</taxon>
        <taxon>Hypocreales</taxon>
        <taxon>Nectriaceae</taxon>
        <taxon>Fusarium</taxon>
        <taxon>Fusarium solani species complex</taxon>
    </lineage>
</organism>
<dbReference type="PANTHER" id="PTHR42083:SF1">
    <property type="entry name" value="MARVEL DOMAIN-CONTAINING PROTEIN"/>
    <property type="match status" value="1"/>
</dbReference>
<evidence type="ECO:0000313" key="2">
    <source>
        <dbReference type="EMBL" id="RSL66343.1"/>
    </source>
</evidence>
<evidence type="ECO:0008006" key="4">
    <source>
        <dbReference type="Google" id="ProtNLM"/>
    </source>
</evidence>
<comment type="caution">
    <text evidence="2">The sequence shown here is derived from an EMBL/GenBank/DDBJ whole genome shotgun (WGS) entry which is preliminary data.</text>
</comment>
<feature type="transmembrane region" description="Helical" evidence="1">
    <location>
        <begin position="49"/>
        <end position="68"/>
    </location>
</feature>
<sequence length="156" mass="17590">MGIKDLAVSYVLFSALHLCCFALALTTCGLYGTDLHRANQQHKYTDSKWVYAVVVGSISAVTCVIYFVPFILRLAGVVVAIWDFILFILWIALFGVFGKMYISEDAEGDSDVQRMKNAVWVDLASALLWFIATLAALGYWWKHRDTRSRFTGRAHV</sequence>
<feature type="transmembrane region" description="Helical" evidence="1">
    <location>
        <begin position="6"/>
        <end position="28"/>
    </location>
</feature>
<evidence type="ECO:0000313" key="3">
    <source>
        <dbReference type="Proteomes" id="UP000287972"/>
    </source>
</evidence>
<keyword evidence="1" id="KW-0472">Membrane</keyword>
<name>A0A428QLZ1_9HYPO</name>
<feature type="transmembrane region" description="Helical" evidence="1">
    <location>
        <begin position="74"/>
        <end position="97"/>
    </location>
</feature>
<protein>
    <recommendedName>
        <fullName evidence="4">MARVEL domain-containing protein</fullName>
    </recommendedName>
</protein>
<keyword evidence="3" id="KW-1185">Reference proteome</keyword>
<dbReference type="Proteomes" id="UP000287972">
    <property type="component" value="Unassembled WGS sequence"/>
</dbReference>
<proteinExistence type="predicted"/>
<gene>
    <name evidence="2" type="ORF">CEP51_012836</name>
</gene>
<reference evidence="2 3" key="1">
    <citation type="submission" date="2017-06" db="EMBL/GenBank/DDBJ databases">
        <title>Comparative genomic analysis of Ambrosia Fusariam Clade fungi.</title>
        <authorList>
            <person name="Stajich J.E."/>
            <person name="Carrillo J."/>
            <person name="Kijimoto T."/>
            <person name="Eskalen A."/>
            <person name="O'Donnell K."/>
            <person name="Kasson M."/>
        </authorList>
    </citation>
    <scope>NUCLEOTIDE SEQUENCE [LARGE SCALE GENOMIC DNA]</scope>
    <source>
        <strain evidence="2 3">NRRL62606</strain>
    </source>
</reference>
<keyword evidence="1" id="KW-0812">Transmembrane</keyword>
<dbReference type="PANTHER" id="PTHR42083">
    <property type="entry name" value="MARVEL DOMAIN-CONTAINING PROTEIN"/>
    <property type="match status" value="1"/>
</dbReference>
<keyword evidence="1" id="KW-1133">Transmembrane helix</keyword>
<feature type="transmembrane region" description="Helical" evidence="1">
    <location>
        <begin position="118"/>
        <end position="141"/>
    </location>
</feature>